<dbReference type="RefSeq" id="WP_345083235.1">
    <property type="nucleotide sequence ID" value="NZ_BAABFA010000015.1"/>
</dbReference>
<evidence type="ECO:0000256" key="4">
    <source>
        <dbReference type="ARBA" id="ARBA00022989"/>
    </source>
</evidence>
<evidence type="ECO:0000256" key="1">
    <source>
        <dbReference type="ARBA" id="ARBA00004141"/>
    </source>
</evidence>
<feature type="transmembrane region" description="Helical" evidence="6">
    <location>
        <begin position="184"/>
        <end position="202"/>
    </location>
</feature>
<keyword evidence="5 6" id="KW-0472">Membrane</keyword>
<accession>A0ABP8NK70</accession>
<comment type="subcellular location">
    <subcellularLocation>
        <location evidence="1">Membrane</location>
        <topology evidence="1">Multi-pass membrane protein</topology>
    </subcellularLocation>
</comment>
<dbReference type="PANTHER" id="PTHR23291">
    <property type="entry name" value="BAX INHIBITOR-RELATED"/>
    <property type="match status" value="1"/>
</dbReference>
<proteinExistence type="inferred from homology"/>
<feature type="transmembrane region" description="Helical" evidence="6">
    <location>
        <begin position="159"/>
        <end position="178"/>
    </location>
</feature>
<feature type="transmembrane region" description="Helical" evidence="6">
    <location>
        <begin position="127"/>
        <end position="147"/>
    </location>
</feature>
<keyword evidence="4 6" id="KW-1133">Transmembrane helix</keyword>
<feature type="transmembrane region" description="Helical" evidence="6">
    <location>
        <begin position="100"/>
        <end position="121"/>
    </location>
</feature>
<keyword evidence="3 6" id="KW-0812">Transmembrane</keyword>
<name>A0ABP8NK70_9BACT</name>
<feature type="transmembrane region" description="Helical" evidence="6">
    <location>
        <begin position="225"/>
        <end position="248"/>
    </location>
</feature>
<feature type="transmembrane region" description="Helical" evidence="6">
    <location>
        <begin position="29"/>
        <end position="53"/>
    </location>
</feature>
<dbReference type="CDD" id="cd10432">
    <property type="entry name" value="BI-1-like_bacterial"/>
    <property type="match status" value="1"/>
</dbReference>
<feature type="transmembrane region" description="Helical" evidence="6">
    <location>
        <begin position="73"/>
        <end position="93"/>
    </location>
</feature>
<evidence type="ECO:0000313" key="8">
    <source>
        <dbReference type="Proteomes" id="UP001500067"/>
    </source>
</evidence>
<dbReference type="InterPro" id="IPR006214">
    <property type="entry name" value="Bax_inhibitor_1-related"/>
</dbReference>
<sequence length="254" mass="27245">MNNDRYEFTDYTVVGSSQTRTALSVSKRFMAGVFAWMFVALAVSAIFALLFAGNASLASSLAEVTEHGRSLKPLGFAVMLAPLIFPFVLFAGFERMSSTTLVGLFVLFAATMGISLSFILLTYTAGSVVTCFATAALMFGVMAVMGYTTDKDLTTFGSLLSMVAVGIFVAALVNWVLHSPALNYIISLVGVAVFTGLTAFHVQKLKRIGAGIEYEGTRTVGAGKLMLLGAVTLYLDFINLFVLLLNLFGVRRND</sequence>
<dbReference type="Pfam" id="PF01027">
    <property type="entry name" value="Bax1-I"/>
    <property type="match status" value="1"/>
</dbReference>
<organism evidence="7 8">
    <name type="scientific">Nemorincola caseinilytica</name>
    <dbReference type="NCBI Taxonomy" id="2054315"/>
    <lineage>
        <taxon>Bacteria</taxon>
        <taxon>Pseudomonadati</taxon>
        <taxon>Bacteroidota</taxon>
        <taxon>Chitinophagia</taxon>
        <taxon>Chitinophagales</taxon>
        <taxon>Chitinophagaceae</taxon>
        <taxon>Nemorincola</taxon>
    </lineage>
</organism>
<evidence type="ECO:0000256" key="2">
    <source>
        <dbReference type="ARBA" id="ARBA00010350"/>
    </source>
</evidence>
<evidence type="ECO:0000256" key="5">
    <source>
        <dbReference type="ARBA" id="ARBA00023136"/>
    </source>
</evidence>
<gene>
    <name evidence="7" type="ORF">GCM10023093_22570</name>
</gene>
<comment type="similarity">
    <text evidence="2 6">Belongs to the BI1 family.</text>
</comment>
<dbReference type="PANTHER" id="PTHR23291:SF50">
    <property type="entry name" value="PROTEIN LIFEGUARD 4"/>
    <property type="match status" value="1"/>
</dbReference>
<dbReference type="Proteomes" id="UP001500067">
    <property type="component" value="Unassembled WGS sequence"/>
</dbReference>
<reference evidence="8" key="1">
    <citation type="journal article" date="2019" name="Int. J. Syst. Evol. Microbiol.">
        <title>The Global Catalogue of Microorganisms (GCM) 10K type strain sequencing project: providing services to taxonomists for standard genome sequencing and annotation.</title>
        <authorList>
            <consortium name="The Broad Institute Genomics Platform"/>
            <consortium name="The Broad Institute Genome Sequencing Center for Infectious Disease"/>
            <person name="Wu L."/>
            <person name="Ma J."/>
        </authorList>
    </citation>
    <scope>NUCLEOTIDE SEQUENCE [LARGE SCALE GENOMIC DNA]</scope>
    <source>
        <strain evidence="8">JCM 32105</strain>
    </source>
</reference>
<evidence type="ECO:0000313" key="7">
    <source>
        <dbReference type="EMBL" id="GAA4467176.1"/>
    </source>
</evidence>
<protein>
    <submittedName>
        <fullName evidence="7">Bax inhibitor-1/YccA family protein</fullName>
    </submittedName>
</protein>
<evidence type="ECO:0000256" key="6">
    <source>
        <dbReference type="RuleBase" id="RU004379"/>
    </source>
</evidence>
<comment type="caution">
    <text evidence="7">The sequence shown here is derived from an EMBL/GenBank/DDBJ whole genome shotgun (WGS) entry which is preliminary data.</text>
</comment>
<evidence type="ECO:0000256" key="3">
    <source>
        <dbReference type="ARBA" id="ARBA00022692"/>
    </source>
</evidence>
<keyword evidence="8" id="KW-1185">Reference proteome</keyword>
<dbReference type="EMBL" id="BAABFA010000015">
    <property type="protein sequence ID" value="GAA4467176.1"/>
    <property type="molecule type" value="Genomic_DNA"/>
</dbReference>